<sequence>MVRMGNEGDQRGRRWCGWGMEAVVWTTNGGGGREVTKPYWREKRRIGGVEWRRLGRTRGGSTHTSRRMIRTVPIDRRQNHEKQRIGGVEWRQLDRTGAGRRTRAVG</sequence>
<evidence type="ECO:0000313" key="2">
    <source>
        <dbReference type="Proteomes" id="UP000007305"/>
    </source>
</evidence>
<dbReference type="EnsemblPlants" id="Zm00001eb103450_T001">
    <property type="protein sequence ID" value="Zm00001eb103450_P001"/>
    <property type="gene ID" value="Zm00001eb103450"/>
</dbReference>
<evidence type="ECO:0000313" key="1">
    <source>
        <dbReference type="EnsemblPlants" id="Zm00001eb103450_P001"/>
    </source>
</evidence>
<protein>
    <submittedName>
        <fullName evidence="1">Uncharacterized protein</fullName>
    </submittedName>
</protein>
<dbReference type="Gramene" id="Zm00001eb103450_T001">
    <property type="protein sequence ID" value="Zm00001eb103450_P001"/>
    <property type="gene ID" value="Zm00001eb103450"/>
</dbReference>
<proteinExistence type="predicted"/>
<reference evidence="1" key="3">
    <citation type="submission" date="2021-05" db="UniProtKB">
        <authorList>
            <consortium name="EnsemblPlants"/>
        </authorList>
    </citation>
    <scope>IDENTIFICATION</scope>
    <source>
        <strain evidence="1">cv. B73</strain>
    </source>
</reference>
<dbReference type="Proteomes" id="UP000007305">
    <property type="component" value="Chromosome 2"/>
</dbReference>
<accession>A0A804MQ71</accession>
<dbReference type="InParanoid" id="A0A804MQ71"/>
<reference evidence="1" key="2">
    <citation type="submission" date="2019-07" db="EMBL/GenBank/DDBJ databases">
        <authorList>
            <person name="Seetharam A."/>
            <person name="Woodhouse M."/>
            <person name="Cannon E."/>
        </authorList>
    </citation>
    <scope>NUCLEOTIDE SEQUENCE [LARGE SCALE GENOMIC DNA]</scope>
    <source>
        <strain evidence="1">cv. B73</strain>
    </source>
</reference>
<keyword evidence="2" id="KW-1185">Reference proteome</keyword>
<name>A0A804MQ71_MAIZE</name>
<dbReference type="AlphaFoldDB" id="A0A804MQ71"/>
<organism evidence="1 2">
    <name type="scientific">Zea mays</name>
    <name type="common">Maize</name>
    <dbReference type="NCBI Taxonomy" id="4577"/>
    <lineage>
        <taxon>Eukaryota</taxon>
        <taxon>Viridiplantae</taxon>
        <taxon>Streptophyta</taxon>
        <taxon>Embryophyta</taxon>
        <taxon>Tracheophyta</taxon>
        <taxon>Spermatophyta</taxon>
        <taxon>Magnoliopsida</taxon>
        <taxon>Liliopsida</taxon>
        <taxon>Poales</taxon>
        <taxon>Poaceae</taxon>
        <taxon>PACMAD clade</taxon>
        <taxon>Panicoideae</taxon>
        <taxon>Andropogonodae</taxon>
        <taxon>Andropogoneae</taxon>
        <taxon>Tripsacinae</taxon>
        <taxon>Zea</taxon>
    </lineage>
</organism>
<reference evidence="2" key="1">
    <citation type="submission" date="2015-12" db="EMBL/GenBank/DDBJ databases">
        <title>Update maize B73 reference genome by single molecule sequencing technologies.</title>
        <authorList>
            <consortium name="Maize Genome Sequencing Project"/>
            <person name="Ware D."/>
        </authorList>
    </citation>
    <scope>NUCLEOTIDE SEQUENCE [LARGE SCALE GENOMIC DNA]</scope>
    <source>
        <strain evidence="2">cv. B73</strain>
    </source>
</reference>